<accession>A0ABS7DB42</accession>
<reference evidence="2 3" key="1">
    <citation type="submission" date="2021-07" db="EMBL/GenBank/DDBJ databases">
        <title>Paenibacillus radiodurans sp. nov., isolated from the southeastern edge of Tengger Desert.</title>
        <authorList>
            <person name="Zhang G."/>
        </authorList>
    </citation>
    <scope>NUCLEOTIDE SEQUENCE [LARGE SCALE GENOMIC DNA]</scope>
    <source>
        <strain evidence="2 3">DT7-4</strain>
    </source>
</reference>
<protein>
    <submittedName>
        <fullName evidence="2">Serine/threonine protein phosphatase</fullName>
    </submittedName>
</protein>
<comment type="caution">
    <text evidence="2">The sequence shown here is derived from an EMBL/GenBank/DDBJ whole genome shotgun (WGS) entry which is preliminary data.</text>
</comment>
<dbReference type="Gene3D" id="3.60.21.10">
    <property type="match status" value="1"/>
</dbReference>
<evidence type="ECO:0000313" key="3">
    <source>
        <dbReference type="Proteomes" id="UP000812277"/>
    </source>
</evidence>
<dbReference type="InterPro" id="IPR004843">
    <property type="entry name" value="Calcineurin-like_PHP"/>
</dbReference>
<dbReference type="Pfam" id="PF00149">
    <property type="entry name" value="Metallophos"/>
    <property type="match status" value="1"/>
</dbReference>
<feature type="domain" description="Calcineurin-like phosphoesterase" evidence="1">
    <location>
        <begin position="3"/>
        <end position="190"/>
    </location>
</feature>
<evidence type="ECO:0000259" key="1">
    <source>
        <dbReference type="Pfam" id="PF00149"/>
    </source>
</evidence>
<dbReference type="SUPFAM" id="SSF56300">
    <property type="entry name" value="Metallo-dependent phosphatases"/>
    <property type="match status" value="1"/>
</dbReference>
<dbReference type="InterPro" id="IPR029052">
    <property type="entry name" value="Metallo-depent_PP-like"/>
</dbReference>
<organism evidence="2 3">
    <name type="scientific">Paenibacillus oenotherae</name>
    <dbReference type="NCBI Taxonomy" id="1435645"/>
    <lineage>
        <taxon>Bacteria</taxon>
        <taxon>Bacillati</taxon>
        <taxon>Bacillota</taxon>
        <taxon>Bacilli</taxon>
        <taxon>Bacillales</taxon>
        <taxon>Paenibacillaceae</taxon>
        <taxon>Paenibacillus</taxon>
    </lineage>
</organism>
<evidence type="ECO:0000313" key="2">
    <source>
        <dbReference type="EMBL" id="MBW7476968.1"/>
    </source>
</evidence>
<dbReference type="EMBL" id="JAHZIJ010000018">
    <property type="protein sequence ID" value="MBW7476968.1"/>
    <property type="molecule type" value="Genomic_DNA"/>
</dbReference>
<dbReference type="PANTHER" id="PTHR42850:SF4">
    <property type="entry name" value="ZINC-DEPENDENT ENDOPOLYPHOSPHATASE"/>
    <property type="match status" value="1"/>
</dbReference>
<gene>
    <name evidence="2" type="ORF">K0T92_19810</name>
</gene>
<proteinExistence type="predicted"/>
<name>A0ABS7DB42_9BACL</name>
<dbReference type="InterPro" id="IPR006186">
    <property type="entry name" value="Ser/Thr-sp_prot-phosphatase"/>
</dbReference>
<dbReference type="CDD" id="cd00144">
    <property type="entry name" value="MPP_PPP_family"/>
    <property type="match status" value="1"/>
</dbReference>
<dbReference type="Proteomes" id="UP000812277">
    <property type="component" value="Unassembled WGS sequence"/>
</dbReference>
<dbReference type="InterPro" id="IPR050126">
    <property type="entry name" value="Ap4A_hydrolase"/>
</dbReference>
<keyword evidence="3" id="KW-1185">Reference proteome</keyword>
<sequence length="240" mass="26909">MERTLVISDIHGCYEQFQSLLNLAGYHPSSDKLILIGDYVDRGPASKEVVEEVRTLVSEHGAVALRGNHDQRLVDLIRSGDSDTMDKFLAHGGQSTVISYLGLDCEEADVGKEMLAQARTAIMEKYSHHIDFLANLPLYDEDAGHIYVHAGLNPAFRQWKDQPPHDFMYIKDNFYRHPTVVEKTVVFGHTKAMDIHNSAEIWFGNGKIAIDGGCAYGMQLNALEIDVNGTYRTWKTMHSG</sequence>
<dbReference type="PANTHER" id="PTHR42850">
    <property type="entry name" value="METALLOPHOSPHOESTERASE"/>
    <property type="match status" value="1"/>
</dbReference>
<dbReference type="PRINTS" id="PR00114">
    <property type="entry name" value="STPHPHTASE"/>
</dbReference>